<dbReference type="GO" id="GO:0005525">
    <property type="term" value="F:GTP binding"/>
    <property type="evidence" value="ECO:0007669"/>
    <property type="project" value="InterPro"/>
</dbReference>
<keyword evidence="1" id="KW-0175">Coiled coil</keyword>
<dbReference type="Pfam" id="PF02263">
    <property type="entry name" value="GBP"/>
    <property type="match status" value="1"/>
</dbReference>
<evidence type="ECO:0000313" key="4">
    <source>
        <dbReference type="Proteomes" id="UP001107558"/>
    </source>
</evidence>
<dbReference type="InterPro" id="IPR027417">
    <property type="entry name" value="P-loop_NTPase"/>
</dbReference>
<dbReference type="CDD" id="cd23667">
    <property type="entry name" value="beta-trefoil_Ricin_CqDVP-like"/>
    <property type="match status" value="1"/>
</dbReference>
<dbReference type="Gene3D" id="1.20.58.420">
    <property type="entry name" value="AHSP"/>
    <property type="match status" value="1"/>
</dbReference>
<dbReference type="AlphaFoldDB" id="A0A9J6BFB2"/>
<dbReference type="EMBL" id="JADBJN010000004">
    <property type="protein sequence ID" value="KAG5668453.1"/>
    <property type="molecule type" value="Genomic_DNA"/>
</dbReference>
<accession>A0A9J6BFB2</accession>
<comment type="caution">
    <text evidence="3">The sequence shown here is derived from an EMBL/GenBank/DDBJ whole genome shotgun (WGS) entry which is preliminary data.</text>
</comment>
<name>A0A9J6BFB2_POLVA</name>
<sequence length="680" mass="80817">MKSSFSLFTESKANKALNQDYVNAQIDIEPLKKLLEHPQMKYRKIVVIAKLGSLENDKNYFMKKCLQFMYSNYKSINNLNQSNSFEMQPINGITIVNDVFLYDEPSTGEKFGILLMNSQEFLNNNAVDNSIIFTVGTLISSIQLLTINRIVHEDQTEYLKFTKHFAEFVITDNSQETEIKPFQKLIFLIKNLNDNDDAESGEQNFVKDVFHTNGNLNQLKSIAKDSFEKVNYLSLPKASNDDFDDKLQRIIENLLSPNQLVTKKINEKELTSIEYLGYVQKYFELFKSQKSFPNTRTFYESTVNKQNQNLIDESLTLYRMFIYSRMKTLLNIDEIPNIHENSLNEILSYYRTVNKMGNSFEHKKFEEILFEKIEDNYNQWKNEMQSKIEKIEDENERRKVAQLEAKINSCILNIELDSIDAAVDLFKEINDESQIERVVKEIYLKNPKNIEILLRFSRNLENISWTGMAYKMLQNFINPEHLMILAFNVKETMNEQSFQNANQEEKKLFEDIKSNFDPNIRALTWGGTCALRNFNFNEYLYPEGNQFNYDNERRSVFTRKQGDVQNDKKWEIIPTSDGYVYIRHLNKQEYLYADDDTKAYDSDRRNVFTWIPKNILDPKFKWKIISIPFSPFIQMNLLQNQRFDEFFYAFDDPSPDQYRRRVFTWRRKVFDNQMFWIFEC</sequence>
<reference evidence="3" key="1">
    <citation type="submission" date="2021-03" db="EMBL/GenBank/DDBJ databases">
        <title>Chromosome level genome of the anhydrobiotic midge Polypedilum vanderplanki.</title>
        <authorList>
            <person name="Yoshida Y."/>
            <person name="Kikawada T."/>
            <person name="Gusev O."/>
        </authorList>
    </citation>
    <scope>NUCLEOTIDE SEQUENCE</scope>
    <source>
        <strain evidence="3">NIAS01</strain>
        <tissue evidence="3">Whole body or cell culture</tissue>
    </source>
</reference>
<evidence type="ECO:0000259" key="2">
    <source>
        <dbReference type="Pfam" id="PF02263"/>
    </source>
</evidence>
<gene>
    <name evidence="3" type="ORF">PVAND_016393</name>
</gene>
<proteinExistence type="predicted"/>
<dbReference type="PANTHER" id="PTHR10751">
    <property type="entry name" value="GUANYLATE BINDING PROTEIN"/>
    <property type="match status" value="1"/>
</dbReference>
<protein>
    <recommendedName>
        <fullName evidence="2">Guanylate-binding protein N-terminal domain-containing protein</fullName>
    </recommendedName>
</protein>
<dbReference type="Proteomes" id="UP001107558">
    <property type="component" value="Chromosome 4"/>
</dbReference>
<evidence type="ECO:0000313" key="3">
    <source>
        <dbReference type="EMBL" id="KAG5668453.1"/>
    </source>
</evidence>
<feature type="domain" description="Guanylate-binding protein N-terminal" evidence="2">
    <location>
        <begin position="26"/>
        <end position="193"/>
    </location>
</feature>
<feature type="coiled-coil region" evidence="1">
    <location>
        <begin position="363"/>
        <end position="404"/>
    </location>
</feature>
<keyword evidence="4" id="KW-1185">Reference proteome</keyword>
<dbReference type="InterPro" id="IPR015894">
    <property type="entry name" value="Guanylate-bd_N"/>
</dbReference>
<dbReference type="OrthoDB" id="8020907at2759"/>
<dbReference type="GO" id="GO:0003924">
    <property type="term" value="F:GTPase activity"/>
    <property type="evidence" value="ECO:0007669"/>
    <property type="project" value="InterPro"/>
</dbReference>
<evidence type="ECO:0000256" key="1">
    <source>
        <dbReference type="SAM" id="Coils"/>
    </source>
</evidence>
<dbReference type="Gene3D" id="3.40.50.300">
    <property type="entry name" value="P-loop containing nucleotide triphosphate hydrolases"/>
    <property type="match status" value="1"/>
</dbReference>
<organism evidence="3 4">
    <name type="scientific">Polypedilum vanderplanki</name>
    <name type="common">Sleeping chironomid midge</name>
    <dbReference type="NCBI Taxonomy" id="319348"/>
    <lineage>
        <taxon>Eukaryota</taxon>
        <taxon>Metazoa</taxon>
        <taxon>Ecdysozoa</taxon>
        <taxon>Arthropoda</taxon>
        <taxon>Hexapoda</taxon>
        <taxon>Insecta</taxon>
        <taxon>Pterygota</taxon>
        <taxon>Neoptera</taxon>
        <taxon>Endopterygota</taxon>
        <taxon>Diptera</taxon>
        <taxon>Nematocera</taxon>
        <taxon>Chironomoidea</taxon>
        <taxon>Chironomidae</taxon>
        <taxon>Chironominae</taxon>
        <taxon>Polypedilum</taxon>
        <taxon>Polypedilum</taxon>
    </lineage>
</organism>